<dbReference type="PANTHER" id="PTHR43737:SF1">
    <property type="entry name" value="DUF1501 DOMAIN-CONTAINING PROTEIN"/>
    <property type="match status" value="1"/>
</dbReference>
<dbReference type="PROSITE" id="PS51318">
    <property type="entry name" value="TAT"/>
    <property type="match status" value="1"/>
</dbReference>
<dbReference type="SUPFAM" id="SSF53649">
    <property type="entry name" value="Alkaline phosphatase-like"/>
    <property type="match status" value="1"/>
</dbReference>
<evidence type="ECO:0000313" key="1">
    <source>
        <dbReference type="EMBL" id="HGT40770.1"/>
    </source>
</evidence>
<dbReference type="InterPro" id="IPR006311">
    <property type="entry name" value="TAT_signal"/>
</dbReference>
<dbReference type="InterPro" id="IPR017850">
    <property type="entry name" value="Alkaline_phosphatase_core_sf"/>
</dbReference>
<reference evidence="1" key="1">
    <citation type="journal article" date="2020" name="mSystems">
        <title>Genome- and Community-Level Interaction Insights into Carbon Utilization and Element Cycling Functions of Hydrothermarchaeota in Hydrothermal Sediment.</title>
        <authorList>
            <person name="Zhou Z."/>
            <person name="Liu Y."/>
            <person name="Xu W."/>
            <person name="Pan J."/>
            <person name="Luo Z.H."/>
            <person name="Li M."/>
        </authorList>
    </citation>
    <scope>NUCLEOTIDE SEQUENCE [LARGE SCALE GENOMIC DNA]</scope>
    <source>
        <strain evidence="1">SpSt-508</strain>
    </source>
</reference>
<protein>
    <submittedName>
        <fullName evidence="1">DUF1501 domain-containing protein</fullName>
    </submittedName>
</protein>
<dbReference type="PANTHER" id="PTHR43737">
    <property type="entry name" value="BLL7424 PROTEIN"/>
    <property type="match status" value="1"/>
</dbReference>
<sequence length="384" mass="41692">MASTEQAKTGTGVSRREFLRVGGMGMVGLSLGEQSALTRFAGSQRRRVIFILMAGGPSQLETFDPKPDAPPSVRGPLKAISTAVPGVFVSETLPQLAQRLHRCALIRSLCHDYAPIHETGLQLLHTGRVAERGVRFPHFGSVVCQTHRGMGSLPANVVLPARLRDTGVHNEQGQSAGILGTEWDLVELNGDGPVDTEEARRLYGDSRFGRLLYQARQFIERGTRCVTVNLFDSLQQTRTWDCHGDPACAPSTLCDYRDWLCPQFDRALAGLLDDLEERGLWEDTLVIATGEMGRTPHINERGGRDHWTRCWSALVAGGDVQGGAVLGASNATAAEPVDEPISPAQIPASILAWFGIDGQQATASVETLQWPLIPATPLCRLWAS</sequence>
<dbReference type="Gene3D" id="3.40.720.10">
    <property type="entry name" value="Alkaline Phosphatase, subunit A"/>
    <property type="match status" value="1"/>
</dbReference>
<name>A0A7C4QXC2_9PLAN</name>
<dbReference type="AlphaFoldDB" id="A0A7C4QXC2"/>
<organism evidence="1">
    <name type="scientific">Schlesneria paludicola</name>
    <dbReference type="NCBI Taxonomy" id="360056"/>
    <lineage>
        <taxon>Bacteria</taxon>
        <taxon>Pseudomonadati</taxon>
        <taxon>Planctomycetota</taxon>
        <taxon>Planctomycetia</taxon>
        <taxon>Planctomycetales</taxon>
        <taxon>Planctomycetaceae</taxon>
        <taxon>Schlesneria</taxon>
    </lineage>
</organism>
<gene>
    <name evidence="1" type="ORF">ENS64_16115</name>
</gene>
<dbReference type="InterPro" id="IPR010869">
    <property type="entry name" value="DUF1501"/>
</dbReference>
<proteinExistence type="predicted"/>
<dbReference type="Pfam" id="PF07394">
    <property type="entry name" value="DUF1501"/>
    <property type="match status" value="2"/>
</dbReference>
<accession>A0A7C4QXC2</accession>
<comment type="caution">
    <text evidence="1">The sequence shown here is derived from an EMBL/GenBank/DDBJ whole genome shotgun (WGS) entry which is preliminary data.</text>
</comment>
<dbReference type="EMBL" id="DSVQ01000018">
    <property type="protein sequence ID" value="HGT40770.1"/>
    <property type="molecule type" value="Genomic_DNA"/>
</dbReference>